<sequence>MASMEIYSGSVARQQNAAAEQARTRLDAGLREWSGQRAALTADDLGRNPLRRVPRGWPEATATRVEVAAREACVIDEQGAQTEASRLLWSATAKLVGAGVALAVPLSIVIALVMGS</sequence>
<proteinExistence type="predicted"/>
<dbReference type="Proteomes" id="UP001500383">
    <property type="component" value="Unassembled WGS sequence"/>
</dbReference>
<dbReference type="EMBL" id="BAAAQG010000003">
    <property type="protein sequence ID" value="GAA1698880.1"/>
    <property type="molecule type" value="Genomic_DNA"/>
</dbReference>
<comment type="caution">
    <text evidence="2">The sequence shown here is derived from an EMBL/GenBank/DDBJ whole genome shotgun (WGS) entry which is preliminary data.</text>
</comment>
<dbReference type="RefSeq" id="WP_182659137.1">
    <property type="nucleotide sequence ID" value="NZ_BAAAQG010000003.1"/>
</dbReference>
<name>A0ABN2I5D7_9ACTN</name>
<reference evidence="2 3" key="1">
    <citation type="journal article" date="2019" name="Int. J. Syst. Evol. Microbiol.">
        <title>The Global Catalogue of Microorganisms (GCM) 10K type strain sequencing project: providing services to taxonomists for standard genome sequencing and annotation.</title>
        <authorList>
            <consortium name="The Broad Institute Genomics Platform"/>
            <consortium name="The Broad Institute Genome Sequencing Center for Infectious Disease"/>
            <person name="Wu L."/>
            <person name="Ma J."/>
        </authorList>
    </citation>
    <scope>NUCLEOTIDE SEQUENCE [LARGE SCALE GENOMIC DNA]</scope>
    <source>
        <strain evidence="2 3">JCM 16002</strain>
    </source>
</reference>
<evidence type="ECO:0000256" key="1">
    <source>
        <dbReference type="SAM" id="Phobius"/>
    </source>
</evidence>
<gene>
    <name evidence="2" type="ORF">GCM10009831_03810</name>
</gene>
<feature type="transmembrane region" description="Helical" evidence="1">
    <location>
        <begin position="95"/>
        <end position="114"/>
    </location>
</feature>
<keyword evidence="1" id="KW-1133">Transmembrane helix</keyword>
<accession>A0ABN2I5D7</accession>
<keyword evidence="3" id="KW-1185">Reference proteome</keyword>
<evidence type="ECO:0000313" key="2">
    <source>
        <dbReference type="EMBL" id="GAA1698880.1"/>
    </source>
</evidence>
<keyword evidence="1" id="KW-0812">Transmembrane</keyword>
<evidence type="ECO:0000313" key="3">
    <source>
        <dbReference type="Proteomes" id="UP001500383"/>
    </source>
</evidence>
<protein>
    <submittedName>
        <fullName evidence="2">Uncharacterized protein</fullName>
    </submittedName>
</protein>
<organism evidence="2 3">
    <name type="scientific">Dietzia cercidiphylli</name>
    <dbReference type="NCBI Taxonomy" id="498199"/>
    <lineage>
        <taxon>Bacteria</taxon>
        <taxon>Bacillati</taxon>
        <taxon>Actinomycetota</taxon>
        <taxon>Actinomycetes</taxon>
        <taxon>Mycobacteriales</taxon>
        <taxon>Dietziaceae</taxon>
        <taxon>Dietzia</taxon>
    </lineage>
</organism>
<keyword evidence="1" id="KW-0472">Membrane</keyword>